<dbReference type="RefSeq" id="XP_024708643.1">
    <property type="nucleotide sequence ID" value="XM_024853019.1"/>
</dbReference>
<dbReference type="EMBL" id="MSFO01000002">
    <property type="protein sequence ID" value="PLB53341.1"/>
    <property type="molecule type" value="Genomic_DNA"/>
</dbReference>
<reference evidence="1 2" key="1">
    <citation type="submission" date="2016-12" db="EMBL/GenBank/DDBJ databases">
        <title>The genomes of Aspergillus section Nigri reveals drivers in fungal speciation.</title>
        <authorList>
            <consortium name="DOE Joint Genome Institute"/>
            <person name="Vesth T.C."/>
            <person name="Nybo J."/>
            <person name="Theobald S."/>
            <person name="Brandl J."/>
            <person name="Frisvad J.C."/>
            <person name="Nielsen K.F."/>
            <person name="Lyhne E.K."/>
            <person name="Kogle M.E."/>
            <person name="Kuo A."/>
            <person name="Riley R."/>
            <person name="Clum A."/>
            <person name="Nolan M."/>
            <person name="Lipzen A."/>
            <person name="Salamov A."/>
            <person name="Henrissat B."/>
            <person name="Wiebenga A."/>
            <person name="De Vries R.P."/>
            <person name="Grigoriev I.V."/>
            <person name="Mortensen U.H."/>
            <person name="Andersen M.R."/>
            <person name="Baker S.E."/>
        </authorList>
    </citation>
    <scope>NUCLEOTIDE SEQUENCE [LARGE SCALE GENOMIC DNA]</scope>
    <source>
        <strain evidence="1 2">IBT 23096</strain>
    </source>
</reference>
<dbReference type="GeneID" id="36560717"/>
<dbReference type="STRING" id="1392250.A0A2I2GKE6"/>
<organism evidence="1 2">
    <name type="scientific">Aspergillus steynii IBT 23096</name>
    <dbReference type="NCBI Taxonomy" id="1392250"/>
    <lineage>
        <taxon>Eukaryota</taxon>
        <taxon>Fungi</taxon>
        <taxon>Dikarya</taxon>
        <taxon>Ascomycota</taxon>
        <taxon>Pezizomycotina</taxon>
        <taxon>Eurotiomycetes</taxon>
        <taxon>Eurotiomycetidae</taxon>
        <taxon>Eurotiales</taxon>
        <taxon>Aspergillaceae</taxon>
        <taxon>Aspergillus</taxon>
        <taxon>Aspergillus subgen. Circumdati</taxon>
    </lineage>
</organism>
<comment type="caution">
    <text evidence="1">The sequence shown here is derived from an EMBL/GenBank/DDBJ whole genome shotgun (WGS) entry which is preliminary data.</text>
</comment>
<dbReference type="AlphaFoldDB" id="A0A2I2GKE6"/>
<protein>
    <submittedName>
        <fullName evidence="1">Uncharacterized protein</fullName>
    </submittedName>
</protein>
<dbReference type="VEuPathDB" id="FungiDB:P170DRAFT_473210"/>
<gene>
    <name evidence="1" type="ORF">P170DRAFT_473210</name>
</gene>
<sequence>MEALGSHQLRENFRMLGNVINDIKGKLWGYDVKGLNARVNNRLKEKDLSGAFNIVRAGISVFNYLNMPNVWKRYKQTNILVRQELERIQKAYKAASSKDAKLLECWDLFLYERMKGMTREPRQFVEDYLTKFKEEWVESKWPGDKDWLAQLQQVQSFVKEMKKQLNKIQISLDDLF</sequence>
<dbReference type="Proteomes" id="UP000234275">
    <property type="component" value="Unassembled WGS sequence"/>
</dbReference>
<accession>A0A2I2GKE6</accession>
<name>A0A2I2GKE6_9EURO</name>
<keyword evidence="2" id="KW-1185">Reference proteome</keyword>
<dbReference type="OrthoDB" id="10473939at2759"/>
<evidence type="ECO:0000313" key="2">
    <source>
        <dbReference type="Proteomes" id="UP000234275"/>
    </source>
</evidence>
<evidence type="ECO:0000313" key="1">
    <source>
        <dbReference type="EMBL" id="PLB53341.1"/>
    </source>
</evidence>
<proteinExistence type="predicted"/>